<dbReference type="Pfam" id="PF11356">
    <property type="entry name" value="T2SSC"/>
    <property type="match status" value="1"/>
</dbReference>
<comment type="caution">
    <text evidence="12">The sequence shown here is derived from an EMBL/GenBank/DDBJ whole genome shotgun (WGS) entry which is preliminary data.</text>
</comment>
<evidence type="ECO:0000256" key="9">
    <source>
        <dbReference type="SAM" id="MobiDB-lite"/>
    </source>
</evidence>
<keyword evidence="4" id="KW-0997">Cell inner membrane</keyword>
<evidence type="ECO:0000313" key="13">
    <source>
        <dbReference type="Proteomes" id="UP000690515"/>
    </source>
</evidence>
<evidence type="ECO:0000256" key="1">
    <source>
        <dbReference type="ARBA" id="ARBA00004533"/>
    </source>
</evidence>
<feature type="transmembrane region" description="Helical" evidence="10">
    <location>
        <begin position="20"/>
        <end position="46"/>
    </location>
</feature>
<feature type="domain" description="Type II secretion system protein GspC N-terminal" evidence="11">
    <location>
        <begin position="59"/>
        <end position="155"/>
    </location>
</feature>
<evidence type="ECO:0000256" key="5">
    <source>
        <dbReference type="ARBA" id="ARBA00022692"/>
    </source>
</evidence>
<keyword evidence="6" id="KW-0653">Protein transport</keyword>
<evidence type="ECO:0000256" key="8">
    <source>
        <dbReference type="ARBA" id="ARBA00023136"/>
    </source>
</evidence>
<organism evidence="12 13">
    <name type="scientific">Zooshikella harenae</name>
    <dbReference type="NCBI Taxonomy" id="2827238"/>
    <lineage>
        <taxon>Bacteria</taxon>
        <taxon>Pseudomonadati</taxon>
        <taxon>Pseudomonadota</taxon>
        <taxon>Gammaproteobacteria</taxon>
        <taxon>Oceanospirillales</taxon>
        <taxon>Zooshikellaceae</taxon>
        <taxon>Zooshikella</taxon>
    </lineage>
</organism>
<reference evidence="12 13" key="1">
    <citation type="submission" date="2021-04" db="EMBL/GenBank/DDBJ databases">
        <authorList>
            <person name="Pira H."/>
            <person name="Risdian C."/>
            <person name="Wink J."/>
        </authorList>
    </citation>
    <scope>NUCLEOTIDE SEQUENCE [LARGE SCALE GENOMIC DNA]</scope>
    <source>
        <strain evidence="12 13">WH53</strain>
    </source>
</reference>
<evidence type="ECO:0000256" key="2">
    <source>
        <dbReference type="ARBA" id="ARBA00022448"/>
    </source>
</evidence>
<sequence length="241" mass="26644">MKAASLPPYLIWGHPKNITVLTFVLLTIIGMTVASQGLSIYTLLVAEPLQPEIVRNPSQYQKAAINPANVALLFGRGEDAQTVQKNIPKTNLRLILKGAFANADDKLSSAIIEGSDRRTALYYVGDTLPGNAQLDKVHSDHVVISRNGVLETLYFPEAHGQSRFQAIEVNITQLPKAPAQPTQDSAFSRPEPTSLLPSTPVKREKEKAPIYTPSYDQSQIKQRMQELRERMRALENNSTEG</sequence>
<dbReference type="Proteomes" id="UP000690515">
    <property type="component" value="Unassembled WGS sequence"/>
</dbReference>
<keyword evidence="7 10" id="KW-1133">Transmembrane helix</keyword>
<feature type="region of interest" description="Disordered" evidence="9">
    <location>
        <begin position="176"/>
        <end position="221"/>
    </location>
</feature>
<evidence type="ECO:0000256" key="6">
    <source>
        <dbReference type="ARBA" id="ARBA00022927"/>
    </source>
</evidence>
<accession>A0ABS5Z7B9</accession>
<keyword evidence="5 10" id="KW-0812">Transmembrane</keyword>
<protein>
    <recommendedName>
        <fullName evidence="11">Type II secretion system protein GspC N-terminal domain-containing protein</fullName>
    </recommendedName>
</protein>
<evidence type="ECO:0000256" key="3">
    <source>
        <dbReference type="ARBA" id="ARBA00022475"/>
    </source>
</evidence>
<keyword evidence="2" id="KW-0813">Transport</keyword>
<keyword evidence="3" id="KW-1003">Cell membrane</keyword>
<dbReference type="InterPro" id="IPR024961">
    <property type="entry name" value="T2SS_GspC_N"/>
</dbReference>
<evidence type="ECO:0000256" key="10">
    <source>
        <dbReference type="SAM" id="Phobius"/>
    </source>
</evidence>
<proteinExistence type="predicted"/>
<evidence type="ECO:0000313" key="12">
    <source>
        <dbReference type="EMBL" id="MBU2709942.1"/>
    </source>
</evidence>
<evidence type="ECO:0000256" key="7">
    <source>
        <dbReference type="ARBA" id="ARBA00022989"/>
    </source>
</evidence>
<name>A0ABS5Z7B9_9GAMM</name>
<dbReference type="EMBL" id="JAGSOY010000003">
    <property type="protein sequence ID" value="MBU2709942.1"/>
    <property type="molecule type" value="Genomic_DNA"/>
</dbReference>
<comment type="subcellular location">
    <subcellularLocation>
        <location evidence="1">Cell inner membrane</location>
    </subcellularLocation>
</comment>
<evidence type="ECO:0000259" key="11">
    <source>
        <dbReference type="Pfam" id="PF11356"/>
    </source>
</evidence>
<gene>
    <name evidence="12" type="ORF">KCG35_02605</name>
</gene>
<dbReference type="RefSeq" id="WP_215818105.1">
    <property type="nucleotide sequence ID" value="NZ_JAGSOY010000003.1"/>
</dbReference>
<evidence type="ECO:0000256" key="4">
    <source>
        <dbReference type="ARBA" id="ARBA00022519"/>
    </source>
</evidence>
<keyword evidence="8 10" id="KW-0472">Membrane</keyword>
<keyword evidence="13" id="KW-1185">Reference proteome</keyword>
<dbReference type="Gene3D" id="2.30.30.830">
    <property type="match status" value="1"/>
</dbReference>